<dbReference type="Gene3D" id="3.30.559.30">
    <property type="entry name" value="Nonribosomal peptide synthetase, condensation domain"/>
    <property type="match status" value="1"/>
</dbReference>
<name>A0ABY6I203_STRPE</name>
<dbReference type="CDD" id="cd05930">
    <property type="entry name" value="A_NRPS"/>
    <property type="match status" value="1"/>
</dbReference>
<dbReference type="InterPro" id="IPR020806">
    <property type="entry name" value="PKS_PP-bd"/>
</dbReference>
<dbReference type="InterPro" id="IPR023213">
    <property type="entry name" value="CAT-like_dom_sf"/>
</dbReference>
<feature type="region of interest" description="Disordered" evidence="4">
    <location>
        <begin position="1"/>
        <end position="36"/>
    </location>
</feature>
<dbReference type="Gene3D" id="3.30.559.10">
    <property type="entry name" value="Chloramphenicol acetyltransferase-like domain"/>
    <property type="match status" value="1"/>
</dbReference>
<dbReference type="InterPro" id="IPR000873">
    <property type="entry name" value="AMP-dep_synth/lig_dom"/>
</dbReference>
<dbReference type="PROSITE" id="PS00455">
    <property type="entry name" value="AMP_BINDING"/>
    <property type="match status" value="1"/>
</dbReference>
<proteinExistence type="predicted"/>
<sequence length="1083" mass="115014">MTSHPHSRTGPTGPGHESPRTPGEPTGPAAPPAPLTPAQQQTWLLGMLAPGRTATHVSAGLGLAGDTDRPALLEALRGAAATHLSPGARFTVAGGMPVRLSADLVELPVQYSDVSGLDEDERSRRVREASAEALRAPFDPESGPLSRALLIRSGPAEHLLVLVAHRLIADHALLEQVLRDMAAAYGALTGKGAASQTPSPAAREASGAGGHPVDQVPAPASAGPADRPAELPPVPELPLDRPRPARRALDAGCVAFGIPRGTAAALRTLGARQGAELHHVLLAVYLVLLHRYSGQTALAVAVPVAGAAGTASETTAAVRCEVLPGVHLDELVARVRADAARARPTPAPAAELLTRPGFSYRAAPRIGELPGIRTWFPDAPVTHVLGDLALDFVEGEDGVTGRLLFAEDVFDPATARRTARHYLTLLDAAVEDPRRVVSALRLLTEEEERTIAELNGVRGDLPDMTFHQLFERQAGRTPDAVAVRSQDGTLTYRELNALANQQADLLRHLGVGPETTVGICMERGRRMVVALLGVLKAGGAYVPLDPRDPAERRDTILTDAQVGVVICTDPAPAAGYETVVLDADCTVLKGRPAHDLATPASAPEHAAYLLYTSGSTGKPKGVVVENRQLVGYTRAVIERLGIDGPLSWAMVQPLTVDSSVTALMPPLSTGGEVHLLSREHALDAARMADWMRTHAVDCLKIAPSHLRALQASARFADLLPRRLLVIGGEASDWQWMTALQRSVPHCRVFNHYGPTETTVGVLTLAVAEHLDAQWDTAPIGVPLPNSQAHVVDAEGRPVPFGVAGELILGGTNLARGYHRRDELTSAAFVPDTLGGPEGARLYRTGDIVRRLADGSLAFLGRRDDQIKIRGFRVTLGEIEAALTSHEAVRGAVVVVREDTPGDRRVVAYAELSPPGAVSPQELERHVRERVSPHMVPQATVVLDALPLTPHGKVDRSALPVPAAAGGAGPAGLPPQGEVERQVAQAWREVLRTDAVGVDQNFFDVGGHSLLLVELQHRLQAVAGRDIELLDLFRHTSVRTQAAFLSAGGEPPAPDTPPRARGAQQNALMKRRQQQLRAKRGRHD</sequence>
<evidence type="ECO:0000256" key="4">
    <source>
        <dbReference type="SAM" id="MobiDB-lite"/>
    </source>
</evidence>
<evidence type="ECO:0000256" key="1">
    <source>
        <dbReference type="ARBA" id="ARBA00001957"/>
    </source>
</evidence>
<dbReference type="NCBIfam" id="TIGR01733">
    <property type="entry name" value="AA-adenyl-dom"/>
    <property type="match status" value="1"/>
</dbReference>
<dbReference type="SMART" id="SM00823">
    <property type="entry name" value="PKS_PP"/>
    <property type="match status" value="1"/>
</dbReference>
<dbReference type="InterPro" id="IPR001242">
    <property type="entry name" value="Condensation_dom"/>
</dbReference>
<dbReference type="Pfam" id="PF00550">
    <property type="entry name" value="PP-binding"/>
    <property type="match status" value="1"/>
</dbReference>
<dbReference type="Proteomes" id="UP001163878">
    <property type="component" value="Chromosome"/>
</dbReference>
<evidence type="ECO:0000256" key="2">
    <source>
        <dbReference type="ARBA" id="ARBA00022450"/>
    </source>
</evidence>
<dbReference type="RefSeq" id="WP_264242129.1">
    <property type="nucleotide sequence ID" value="NZ_CP107567.1"/>
</dbReference>
<evidence type="ECO:0000259" key="6">
    <source>
        <dbReference type="PROSITE" id="PS50075"/>
    </source>
</evidence>
<feature type="region of interest" description="Disordered" evidence="4">
    <location>
        <begin position="191"/>
        <end position="243"/>
    </location>
</feature>
<dbReference type="PANTHER" id="PTHR45527:SF1">
    <property type="entry name" value="FATTY ACID SYNTHASE"/>
    <property type="match status" value="1"/>
</dbReference>
<feature type="region of interest" description="Disordered" evidence="4">
    <location>
        <begin position="1045"/>
        <end position="1083"/>
    </location>
</feature>
<dbReference type="Pfam" id="PF00501">
    <property type="entry name" value="AMP-binding"/>
    <property type="match status" value="1"/>
</dbReference>
<dbReference type="SUPFAM" id="SSF47336">
    <property type="entry name" value="ACP-like"/>
    <property type="match status" value="1"/>
</dbReference>
<keyword evidence="8" id="KW-1185">Reference proteome</keyword>
<dbReference type="SUPFAM" id="SSF56801">
    <property type="entry name" value="Acetyl-CoA synthetase-like"/>
    <property type="match status" value="1"/>
</dbReference>
<feature type="compositionally biased region" description="Basic residues" evidence="4">
    <location>
        <begin position="1068"/>
        <end position="1083"/>
    </location>
</feature>
<evidence type="ECO:0000259" key="5">
    <source>
        <dbReference type="PROSITE" id="PS01124"/>
    </source>
</evidence>
<dbReference type="SUPFAM" id="SSF52777">
    <property type="entry name" value="CoA-dependent acyltransferases"/>
    <property type="match status" value="2"/>
</dbReference>
<keyword evidence="3" id="KW-0597">Phosphoprotein</keyword>
<dbReference type="InterPro" id="IPR009081">
    <property type="entry name" value="PP-bd_ACP"/>
</dbReference>
<dbReference type="PROSITE" id="PS50075">
    <property type="entry name" value="CARRIER"/>
    <property type="match status" value="1"/>
</dbReference>
<accession>A0ABY6I203</accession>
<dbReference type="Gene3D" id="2.30.38.10">
    <property type="entry name" value="Luciferase, Domain 3"/>
    <property type="match status" value="1"/>
</dbReference>
<dbReference type="Pfam" id="PF13193">
    <property type="entry name" value="AMP-binding_C"/>
    <property type="match status" value="1"/>
</dbReference>
<comment type="cofactor">
    <cofactor evidence="1">
        <name>pantetheine 4'-phosphate</name>
        <dbReference type="ChEBI" id="CHEBI:47942"/>
    </cofactor>
</comment>
<dbReference type="PROSITE" id="PS01124">
    <property type="entry name" value="HTH_ARAC_FAMILY_2"/>
    <property type="match status" value="1"/>
</dbReference>
<dbReference type="EMBL" id="CP107567">
    <property type="protein sequence ID" value="UYQ60923.1"/>
    <property type="molecule type" value="Genomic_DNA"/>
</dbReference>
<gene>
    <name evidence="7" type="ORF">OGH68_05180</name>
</gene>
<reference evidence="7" key="1">
    <citation type="submission" date="2022-10" db="EMBL/GenBank/DDBJ databases">
        <title>Cytochrome P450 Catalyzes Benzene Ring Formation in the Biosynthesis of Trialkyl-Substituted Aromatic Polyketides.</title>
        <authorList>
            <person name="Zhao E."/>
            <person name="Ge H."/>
        </authorList>
    </citation>
    <scope>NUCLEOTIDE SEQUENCE</scope>
    <source>
        <strain evidence="7">NA0869</strain>
    </source>
</reference>
<protein>
    <submittedName>
        <fullName evidence="7">Amino acid adenylation domain-containing protein</fullName>
    </submittedName>
</protein>
<dbReference type="InterPro" id="IPR025110">
    <property type="entry name" value="AMP-bd_C"/>
</dbReference>
<dbReference type="Gene3D" id="3.30.300.30">
    <property type="match status" value="1"/>
</dbReference>
<dbReference type="Gene3D" id="3.40.50.980">
    <property type="match status" value="2"/>
</dbReference>
<dbReference type="InterPro" id="IPR020845">
    <property type="entry name" value="AMP-binding_CS"/>
</dbReference>
<feature type="domain" description="HTH araC/xylS-type" evidence="5">
    <location>
        <begin position="434"/>
        <end position="484"/>
    </location>
</feature>
<evidence type="ECO:0000313" key="8">
    <source>
        <dbReference type="Proteomes" id="UP001163878"/>
    </source>
</evidence>
<evidence type="ECO:0000256" key="3">
    <source>
        <dbReference type="ARBA" id="ARBA00022553"/>
    </source>
</evidence>
<dbReference type="PANTHER" id="PTHR45527">
    <property type="entry name" value="NONRIBOSOMAL PEPTIDE SYNTHETASE"/>
    <property type="match status" value="1"/>
</dbReference>
<dbReference type="Gene3D" id="1.10.1200.10">
    <property type="entry name" value="ACP-like"/>
    <property type="match status" value="1"/>
</dbReference>
<dbReference type="InterPro" id="IPR010071">
    <property type="entry name" value="AA_adenyl_dom"/>
</dbReference>
<organism evidence="7 8">
    <name type="scientific">Streptomyces peucetius</name>
    <dbReference type="NCBI Taxonomy" id="1950"/>
    <lineage>
        <taxon>Bacteria</taxon>
        <taxon>Bacillati</taxon>
        <taxon>Actinomycetota</taxon>
        <taxon>Actinomycetes</taxon>
        <taxon>Kitasatosporales</taxon>
        <taxon>Streptomycetaceae</taxon>
        <taxon>Streptomyces</taxon>
    </lineage>
</organism>
<dbReference type="InterPro" id="IPR045851">
    <property type="entry name" value="AMP-bd_C_sf"/>
</dbReference>
<evidence type="ECO:0000313" key="7">
    <source>
        <dbReference type="EMBL" id="UYQ60923.1"/>
    </source>
</evidence>
<dbReference type="InterPro" id="IPR018060">
    <property type="entry name" value="HTH_AraC"/>
</dbReference>
<feature type="domain" description="Carrier" evidence="6">
    <location>
        <begin position="973"/>
        <end position="1048"/>
    </location>
</feature>
<dbReference type="Pfam" id="PF00668">
    <property type="entry name" value="Condensation"/>
    <property type="match status" value="2"/>
</dbReference>
<dbReference type="InterPro" id="IPR036736">
    <property type="entry name" value="ACP-like_sf"/>
</dbReference>
<keyword evidence="2" id="KW-0596">Phosphopantetheine</keyword>